<evidence type="ECO:0000259" key="1">
    <source>
        <dbReference type="Pfam" id="PF01965"/>
    </source>
</evidence>
<dbReference type="InterPro" id="IPR052158">
    <property type="entry name" value="INH-QAR"/>
</dbReference>
<dbReference type="Gene3D" id="3.40.50.880">
    <property type="match status" value="1"/>
</dbReference>
<evidence type="ECO:0000313" key="3">
    <source>
        <dbReference type="Proteomes" id="UP001156903"/>
    </source>
</evidence>
<dbReference type="InterPro" id="IPR002818">
    <property type="entry name" value="DJ-1/PfpI"/>
</dbReference>
<dbReference type="EMBL" id="BSPB01000075">
    <property type="protein sequence ID" value="GLS16709.1"/>
    <property type="molecule type" value="Genomic_DNA"/>
</dbReference>
<comment type="caution">
    <text evidence="2">The sequence shown here is derived from an EMBL/GenBank/DDBJ whole genome shotgun (WGS) entry which is preliminary data.</text>
</comment>
<dbReference type="SUPFAM" id="SSF52317">
    <property type="entry name" value="Class I glutamine amidotransferase-like"/>
    <property type="match status" value="1"/>
</dbReference>
<dbReference type="PANTHER" id="PTHR43130:SF3">
    <property type="entry name" value="HTH-TYPE TRANSCRIPTIONAL REGULATOR RV1931C"/>
    <property type="match status" value="1"/>
</dbReference>
<gene>
    <name evidence="2" type="ORF">GCM10007935_41530</name>
</gene>
<reference evidence="3" key="1">
    <citation type="journal article" date="2019" name="Int. J. Syst. Evol. Microbiol.">
        <title>The Global Catalogue of Microorganisms (GCM) 10K type strain sequencing project: providing services to taxonomists for standard genome sequencing and annotation.</title>
        <authorList>
            <consortium name="The Broad Institute Genomics Platform"/>
            <consortium name="The Broad Institute Genome Sequencing Center for Infectious Disease"/>
            <person name="Wu L."/>
            <person name="Ma J."/>
        </authorList>
    </citation>
    <scope>NUCLEOTIDE SEQUENCE [LARGE SCALE GENOMIC DNA]</scope>
    <source>
        <strain evidence="3">NBRC 109341</strain>
    </source>
</reference>
<dbReference type="Pfam" id="PF01965">
    <property type="entry name" value="DJ-1_PfpI"/>
    <property type="match status" value="1"/>
</dbReference>
<organism evidence="2 3">
    <name type="scientific">Hydrogenophaga electricum</name>
    <dbReference type="NCBI Taxonomy" id="1230953"/>
    <lineage>
        <taxon>Bacteria</taxon>
        <taxon>Pseudomonadati</taxon>
        <taxon>Pseudomonadota</taxon>
        <taxon>Betaproteobacteria</taxon>
        <taxon>Burkholderiales</taxon>
        <taxon>Comamonadaceae</taxon>
        <taxon>Hydrogenophaga</taxon>
    </lineage>
</organism>
<protein>
    <recommendedName>
        <fullName evidence="1">DJ-1/PfpI domain-containing protein</fullName>
    </recommendedName>
</protein>
<sequence>MRPNTLTQRFGTPGVMRGLGIAALAGALALCGCGEQPAPHRPPPPIERLSVDDATPKVPLPQEITPENHAWVMDAILGKPKHPIRQIGILVYDGVNDLDFMGPRYILGQAGATTRLIGVKPGPIKTVMGVQVIPDTVIDEVKQLDILIIPGGFTGTIEAAYDPRVLDWIRAIDRGTTYTGAICTGVWILGATGLLEGRRASTNWYREEEFLQKYKAIPAHERYTVNGKYWTSAGVTAGMDMSLALLNDNWGQRYTQGVMLDMEYDPAPPVTGGTPEKTPWLVRWMLTAMYDAGVNPLVERLERARASAKR</sequence>
<dbReference type="RefSeq" id="WP_284309393.1">
    <property type="nucleotide sequence ID" value="NZ_BSPB01000075.1"/>
</dbReference>
<dbReference type="PANTHER" id="PTHR43130">
    <property type="entry name" value="ARAC-FAMILY TRANSCRIPTIONAL REGULATOR"/>
    <property type="match status" value="1"/>
</dbReference>
<keyword evidence="3" id="KW-1185">Reference proteome</keyword>
<dbReference type="Proteomes" id="UP001156903">
    <property type="component" value="Unassembled WGS sequence"/>
</dbReference>
<dbReference type="InterPro" id="IPR029062">
    <property type="entry name" value="Class_I_gatase-like"/>
</dbReference>
<accession>A0ABQ6CDG0</accession>
<dbReference type="PROSITE" id="PS51257">
    <property type="entry name" value="PROKAR_LIPOPROTEIN"/>
    <property type="match status" value="1"/>
</dbReference>
<proteinExistence type="predicted"/>
<dbReference type="CDD" id="cd03139">
    <property type="entry name" value="GATase1_PfpI_2"/>
    <property type="match status" value="1"/>
</dbReference>
<name>A0ABQ6CDG0_9BURK</name>
<feature type="domain" description="DJ-1/PfpI" evidence="1">
    <location>
        <begin position="86"/>
        <end position="246"/>
    </location>
</feature>
<evidence type="ECO:0000313" key="2">
    <source>
        <dbReference type="EMBL" id="GLS16709.1"/>
    </source>
</evidence>